<evidence type="ECO:0000313" key="6">
    <source>
        <dbReference type="Ensembl" id="ENSGWIP00000000333.1"/>
    </source>
</evidence>
<dbReference type="GeneID" id="114466026"/>
<keyword evidence="2 5" id="KW-0812">Transmembrane</keyword>
<dbReference type="PANTHER" id="PTHR19282:SF456">
    <property type="entry name" value="CD63 MOLECULE"/>
    <property type="match status" value="1"/>
</dbReference>
<dbReference type="SUPFAM" id="SSF48652">
    <property type="entry name" value="Tetraspanin"/>
    <property type="match status" value="1"/>
</dbReference>
<protein>
    <submittedName>
        <fullName evidence="6">23 kDa integral membrane protein-like</fullName>
    </submittedName>
</protein>
<dbReference type="Gene3D" id="1.10.1450.10">
    <property type="entry name" value="Tetraspanin"/>
    <property type="match status" value="1"/>
</dbReference>
<comment type="subcellular location">
    <subcellularLocation>
        <location evidence="1">Membrane</location>
        <topology evidence="1">Multi-pass membrane protein</topology>
    </subcellularLocation>
</comment>
<dbReference type="Proteomes" id="UP000694680">
    <property type="component" value="Chromosome 6"/>
</dbReference>
<evidence type="ECO:0000256" key="4">
    <source>
        <dbReference type="ARBA" id="ARBA00023136"/>
    </source>
</evidence>
<evidence type="ECO:0000256" key="1">
    <source>
        <dbReference type="ARBA" id="ARBA00004141"/>
    </source>
</evidence>
<feature type="transmembrane region" description="Helical" evidence="5">
    <location>
        <begin position="48"/>
        <end position="67"/>
    </location>
</feature>
<reference evidence="6" key="1">
    <citation type="submission" date="2020-06" db="EMBL/GenBank/DDBJ databases">
        <authorList>
            <consortium name="Wellcome Sanger Institute Data Sharing"/>
        </authorList>
    </citation>
    <scope>NUCLEOTIDE SEQUENCE [LARGE SCALE GENOMIC DNA]</scope>
</reference>
<dbReference type="GO" id="GO:1900746">
    <property type="term" value="P:regulation of vascular endothelial growth factor signaling pathway"/>
    <property type="evidence" value="ECO:0007669"/>
    <property type="project" value="TreeGrafter"/>
</dbReference>
<feature type="transmembrane region" description="Helical" evidence="5">
    <location>
        <begin position="7"/>
        <end position="28"/>
    </location>
</feature>
<evidence type="ECO:0000313" key="7">
    <source>
        <dbReference type="Proteomes" id="UP000694680"/>
    </source>
</evidence>
<dbReference type="OrthoDB" id="6134317at2759"/>
<name>A0A8C5D2A2_GOUWI</name>
<dbReference type="RefSeq" id="XP_028307255.1">
    <property type="nucleotide sequence ID" value="XM_028451454.1"/>
</dbReference>
<dbReference type="Pfam" id="PF00335">
    <property type="entry name" value="Tetraspanin"/>
    <property type="match status" value="1"/>
</dbReference>
<dbReference type="PROSITE" id="PS51257">
    <property type="entry name" value="PROKAR_LIPOPROTEIN"/>
    <property type="match status" value="1"/>
</dbReference>
<sequence length="246" mass="26797">MRKTNSCLRGLFIGFNTLFAVIGCLMIFGTIKATAYSDQLSSVSPQGLVWSWVISIGILSISCLGIYAGYSEKIVPLKIFAGFMGVGMIIMIIFGIVMAAYKSQVSSVLENLPSDVVDYLMSNQETSESLKELQHSAYCCGVLGPEDWGTRIPDSCSCIYAGPGLEDLFGTSSCRSTPDGHDGPDEIYARPCREVIVIIVNLVFKIAMIFFFSFSFIALLSLVASLFMIHQVKRSDVGAPIPMKGY</sequence>
<reference evidence="6" key="2">
    <citation type="submission" date="2025-08" db="UniProtKB">
        <authorList>
            <consortium name="Ensembl"/>
        </authorList>
    </citation>
    <scope>IDENTIFICATION</scope>
</reference>
<dbReference type="PANTHER" id="PTHR19282">
    <property type="entry name" value="TETRASPANIN"/>
    <property type="match status" value="1"/>
</dbReference>
<evidence type="ECO:0000256" key="5">
    <source>
        <dbReference type="SAM" id="Phobius"/>
    </source>
</evidence>
<keyword evidence="3 5" id="KW-1133">Transmembrane helix</keyword>
<reference evidence="6" key="3">
    <citation type="submission" date="2025-09" db="UniProtKB">
        <authorList>
            <consortium name="Ensembl"/>
        </authorList>
    </citation>
    <scope>IDENTIFICATION</scope>
</reference>
<organism evidence="6 7">
    <name type="scientific">Gouania willdenowi</name>
    <name type="common">Blunt-snouted clingfish</name>
    <name type="synonym">Lepadogaster willdenowi</name>
    <dbReference type="NCBI Taxonomy" id="441366"/>
    <lineage>
        <taxon>Eukaryota</taxon>
        <taxon>Metazoa</taxon>
        <taxon>Chordata</taxon>
        <taxon>Craniata</taxon>
        <taxon>Vertebrata</taxon>
        <taxon>Euteleostomi</taxon>
        <taxon>Actinopterygii</taxon>
        <taxon>Neopterygii</taxon>
        <taxon>Teleostei</taxon>
        <taxon>Neoteleostei</taxon>
        <taxon>Acanthomorphata</taxon>
        <taxon>Ovalentaria</taxon>
        <taxon>Blenniimorphae</taxon>
        <taxon>Blenniiformes</taxon>
        <taxon>Gobiesocoidei</taxon>
        <taxon>Gobiesocidae</taxon>
        <taxon>Gobiesocinae</taxon>
        <taxon>Gouania</taxon>
    </lineage>
</organism>
<keyword evidence="4 5" id="KW-0472">Membrane</keyword>
<accession>A0A8C5D2A2</accession>
<dbReference type="InterPro" id="IPR008952">
    <property type="entry name" value="Tetraspanin_EC2_sf"/>
</dbReference>
<keyword evidence="7" id="KW-1185">Reference proteome</keyword>
<dbReference type="Ensembl" id="ENSGWIT00000000370.1">
    <property type="protein sequence ID" value="ENSGWIP00000000333.1"/>
    <property type="gene ID" value="ENSGWIG00000000228.1"/>
</dbReference>
<evidence type="ECO:0000256" key="3">
    <source>
        <dbReference type="ARBA" id="ARBA00022989"/>
    </source>
</evidence>
<evidence type="ECO:0000256" key="2">
    <source>
        <dbReference type="ARBA" id="ARBA00022692"/>
    </source>
</evidence>
<dbReference type="GO" id="GO:0005886">
    <property type="term" value="C:plasma membrane"/>
    <property type="evidence" value="ECO:0007669"/>
    <property type="project" value="TreeGrafter"/>
</dbReference>
<feature type="transmembrane region" description="Helical" evidence="5">
    <location>
        <begin position="206"/>
        <end position="229"/>
    </location>
</feature>
<gene>
    <name evidence="6" type="primary">LOC114466026</name>
</gene>
<feature type="transmembrane region" description="Helical" evidence="5">
    <location>
        <begin position="79"/>
        <end position="101"/>
    </location>
</feature>
<dbReference type="InterPro" id="IPR018499">
    <property type="entry name" value="Tetraspanin/Peripherin"/>
</dbReference>
<proteinExistence type="predicted"/>
<dbReference type="AlphaFoldDB" id="A0A8C5D2A2"/>